<dbReference type="EMBL" id="JBHPBY010000115">
    <property type="protein sequence ID" value="MFC1850674.1"/>
    <property type="molecule type" value="Genomic_DNA"/>
</dbReference>
<dbReference type="PANTHER" id="PTHR47691">
    <property type="entry name" value="REGULATOR-RELATED"/>
    <property type="match status" value="1"/>
</dbReference>
<organism evidence="2 3">
    <name type="scientific">candidate division CSSED10-310 bacterium</name>
    <dbReference type="NCBI Taxonomy" id="2855610"/>
    <lineage>
        <taxon>Bacteria</taxon>
        <taxon>Bacteria division CSSED10-310</taxon>
    </lineage>
</organism>
<accession>A0ABV6YWT9</accession>
<dbReference type="InterPro" id="IPR011990">
    <property type="entry name" value="TPR-like_helical_dom_sf"/>
</dbReference>
<dbReference type="Proteomes" id="UP001594351">
    <property type="component" value="Unassembled WGS sequence"/>
</dbReference>
<dbReference type="Gene3D" id="1.25.40.10">
    <property type="entry name" value="Tetratricopeptide repeat domain"/>
    <property type="match status" value="1"/>
</dbReference>
<comment type="caution">
    <text evidence="2">The sequence shown here is derived from an EMBL/GenBank/DDBJ whole genome shotgun (WGS) entry which is preliminary data.</text>
</comment>
<reference evidence="2 3" key="1">
    <citation type="submission" date="2024-09" db="EMBL/GenBank/DDBJ databases">
        <title>Laminarin stimulates single cell rates of sulfate reduction while oxygen inhibits transcriptomic activity in coastal marine sediment.</title>
        <authorList>
            <person name="Lindsay M."/>
            <person name="Orcutt B."/>
            <person name="Emerson D."/>
            <person name="Stepanauskas R."/>
            <person name="D'Angelo T."/>
        </authorList>
    </citation>
    <scope>NUCLEOTIDE SEQUENCE [LARGE SCALE GENOMIC DNA]</scope>
    <source>
        <strain evidence="2">SAG AM-311-K15</strain>
    </source>
</reference>
<dbReference type="SMART" id="SM00028">
    <property type="entry name" value="TPR"/>
    <property type="match status" value="7"/>
</dbReference>
<keyword evidence="1" id="KW-0802">TPR repeat</keyword>
<dbReference type="PANTHER" id="PTHR47691:SF3">
    <property type="entry name" value="HTH-TYPE TRANSCRIPTIONAL REGULATOR RV0890C-RELATED"/>
    <property type="match status" value="1"/>
</dbReference>
<dbReference type="Gene3D" id="3.40.50.300">
    <property type="entry name" value="P-loop containing nucleotide triphosphate hydrolases"/>
    <property type="match status" value="2"/>
</dbReference>
<name>A0ABV6YWT9_UNCC1</name>
<gene>
    <name evidence="2" type="ORF">ACFL27_10825</name>
</gene>
<dbReference type="PROSITE" id="PS50005">
    <property type="entry name" value="TPR"/>
    <property type="match status" value="1"/>
</dbReference>
<sequence>MVEHEPQYDAFRSKAESCFFERDEEILSVRTFLELLPDKKKGLISVRGVPGSGKSRFLKEVESYAERLGYEVLSLKGKPALLHRSYGVLLTEMQKYDLIPSSSAPRSDYIQALMDILFASNKRGYAIIADDAHLFDSKTLDFLSHLLFSAYLSILTVIYTTQEDLSQKVPFLDAPHSKVFEMKPLSPAGFKLCLESILNWEPPADFVTFLYQQTSGLPAFLFKGVTYFTKQGILVKDDDSWKVNAEYTEIPLRAQIALVSDLPPHNLSGQVKPFIGRDTEIYELHKLLQNTNLLTLIGAPGVGRTSLARQVAFEILEDFPDGVFFVALDAVDSPEILYSTIAQALRITFYEREKPKEQLLQFCQDKIMLFIFSNFQIQGQYELFLKELLELSPRLKCIVTSSEPLNFRSEIVFELAGMMYPEDNKAKKLNQYHAFEFFINHAQRVNEVYRPSREELPHIMRLCQLVKGRPLALELLASMIMTTTCREMATAIVSPEVGRKADLEMSNLDPGMRVVLDYVWARLTDEEKQGYQVLALFQGYFSQDAAVRVTNGSNQLLTALTAKSLLKINEFGQYTLPPACRTFAWQKLAQNQQLQQETEDLFCTYYADFLQHVALYAKEQQSDIIEEMGREIDNIRLVWKLIIKRKKMEELKKCLPRLLWYFKARGLFSEGEKLLGWATDEFMGDQSRLQVYPCDQKTTIARIMAGLAWFKQSLGSFQQAQTLHQDSMKIFEECKDRKGQSISLNMLAFMAKDAGDYREAKDLFKQSLKISQELNDKPRIANSFLNIGFIDELLGNFSEADDLYTKSLTLEREFGNKIGCANNLNNLAYIASCLGKYQKALDLYDESYALYREIDHDTGMGTILTNRGELYLILKNYDDAEKQLLKGMLIWERVGNQEGKACCLHMLALHSLLNQKVEKAAQLADQSLAISQTNDFLWQETQTLKILGDIFLEREAPDQAYTWYRKALHRASVIQAWPLVLDTLTGIAELEIKNKNYYLALNIIITILFHRASYDHSKRKASQLKAALKSMLPPQEIQEAMEQGRTQELNTLVAQLL</sequence>
<dbReference type="SUPFAM" id="SSF48452">
    <property type="entry name" value="TPR-like"/>
    <property type="match status" value="2"/>
</dbReference>
<evidence type="ECO:0000313" key="3">
    <source>
        <dbReference type="Proteomes" id="UP001594351"/>
    </source>
</evidence>
<keyword evidence="3" id="KW-1185">Reference proteome</keyword>
<feature type="repeat" description="TPR" evidence="1">
    <location>
        <begin position="781"/>
        <end position="814"/>
    </location>
</feature>
<evidence type="ECO:0000256" key="1">
    <source>
        <dbReference type="PROSITE-ProRule" id="PRU00339"/>
    </source>
</evidence>
<proteinExistence type="predicted"/>
<dbReference type="Pfam" id="PF13424">
    <property type="entry name" value="TPR_12"/>
    <property type="match status" value="3"/>
</dbReference>
<dbReference type="InterPro" id="IPR019734">
    <property type="entry name" value="TPR_rpt"/>
</dbReference>
<protein>
    <submittedName>
        <fullName evidence="2">Tetratricopeptide repeat protein</fullName>
    </submittedName>
</protein>
<evidence type="ECO:0000313" key="2">
    <source>
        <dbReference type="EMBL" id="MFC1850674.1"/>
    </source>
</evidence>
<dbReference type="SUPFAM" id="SSF52540">
    <property type="entry name" value="P-loop containing nucleoside triphosphate hydrolases"/>
    <property type="match status" value="2"/>
</dbReference>
<dbReference type="InterPro" id="IPR027417">
    <property type="entry name" value="P-loop_NTPase"/>
</dbReference>